<feature type="compositionally biased region" description="Polar residues" evidence="5">
    <location>
        <begin position="301"/>
        <end position="317"/>
    </location>
</feature>
<feature type="transmembrane region" description="Helical" evidence="6">
    <location>
        <begin position="61"/>
        <end position="82"/>
    </location>
</feature>
<gene>
    <name evidence="7" type="ORF">HSB1_20880</name>
</gene>
<feature type="region of interest" description="Disordered" evidence="5">
    <location>
        <begin position="248"/>
        <end position="319"/>
    </location>
</feature>
<comment type="subcellular location">
    <subcellularLocation>
        <location evidence="1">Membrane</location>
    </subcellularLocation>
</comment>
<dbReference type="SUPFAM" id="SSF51306">
    <property type="entry name" value="LexA/Signal peptidase"/>
    <property type="match status" value="1"/>
</dbReference>
<dbReference type="RefSeq" id="WP_009367169.1">
    <property type="nucleotide sequence ID" value="NZ_ALJD01000004.1"/>
</dbReference>
<accession>J2ZGV6</accession>
<dbReference type="EMBL" id="ALJD01000004">
    <property type="protein sequence ID" value="EJN59930.1"/>
    <property type="molecule type" value="Genomic_DNA"/>
</dbReference>
<dbReference type="InterPro" id="IPR036286">
    <property type="entry name" value="LexA/Signal_pep-like_sf"/>
</dbReference>
<proteinExistence type="predicted"/>
<dbReference type="GO" id="GO:0016020">
    <property type="term" value="C:membrane"/>
    <property type="evidence" value="ECO:0007669"/>
    <property type="project" value="UniProtKB-SubCell"/>
</dbReference>
<dbReference type="AlphaFoldDB" id="J2ZGV6"/>
<dbReference type="PANTHER" id="PTHR10806">
    <property type="entry name" value="SIGNAL PEPTIDASE COMPLEX CATALYTIC SUBUNIT SEC11"/>
    <property type="match status" value="1"/>
</dbReference>
<evidence type="ECO:0000313" key="8">
    <source>
        <dbReference type="Proteomes" id="UP000007813"/>
    </source>
</evidence>
<evidence type="ECO:0000256" key="2">
    <source>
        <dbReference type="ARBA" id="ARBA00022692"/>
    </source>
</evidence>
<sequence length="357" mass="37127">MSSGDSRPPSDDSDTSDTAGSPGSRDTRDVPSTTLGSDTDEGLVTRFRTAQSGPLLFIREMLTSVLAVVAIGLLLFAISGVWPPMVAVESGSMEPHMEKGDLIFITEPGRFAPDNAYEDTGVVTYQAAQETDYRTFGSYGSVIIYDNPDSFGPPIIHRARFWVDEGENWYDEANPDYVGAENCQQLRYCPAPHAGFITKGDNNAEYDQANGIAPPVRAEWVQGIARIRIPYLGWVRLGFSGAAFASPADTASAGSGVEVTTTGGGGELVASNASTASTASTMPGENTTNATNPTDNATVGVANTTDSAGVDDTTSSPGVRVVSVHALPANADPTNETLRADASVVLASSGTAGAVSA</sequence>
<feature type="compositionally biased region" description="Low complexity" evidence="5">
    <location>
        <begin position="270"/>
        <end position="298"/>
    </location>
</feature>
<feature type="compositionally biased region" description="Low complexity" evidence="5">
    <location>
        <begin position="248"/>
        <end position="261"/>
    </location>
</feature>
<evidence type="ECO:0000256" key="4">
    <source>
        <dbReference type="ARBA" id="ARBA00023136"/>
    </source>
</evidence>
<evidence type="ECO:0000313" key="7">
    <source>
        <dbReference type="EMBL" id="EJN59930.1"/>
    </source>
</evidence>
<dbReference type="Proteomes" id="UP000007813">
    <property type="component" value="Unassembled WGS sequence"/>
</dbReference>
<reference evidence="7 8" key="1">
    <citation type="journal article" date="2012" name="J. Bacteriol.">
        <title>Draft Genome Sequence of the Extremely Halophilic Archaeon Halogranum salarium B-1T.</title>
        <authorList>
            <person name="Kim K.K."/>
            <person name="Lee K.C."/>
            <person name="Lee J.S."/>
        </authorList>
    </citation>
    <scope>NUCLEOTIDE SEQUENCE [LARGE SCALE GENOMIC DNA]</scope>
    <source>
        <strain evidence="7 8">B-1</strain>
    </source>
</reference>
<dbReference type="eggNOG" id="arCOG01739">
    <property type="taxonomic scope" value="Archaea"/>
</dbReference>
<dbReference type="GO" id="GO:0006465">
    <property type="term" value="P:signal peptide processing"/>
    <property type="evidence" value="ECO:0007669"/>
    <property type="project" value="InterPro"/>
</dbReference>
<keyword evidence="4 6" id="KW-0472">Membrane</keyword>
<dbReference type="PANTHER" id="PTHR10806:SF6">
    <property type="entry name" value="SIGNAL PEPTIDASE COMPLEX CATALYTIC SUBUNIT SEC11"/>
    <property type="match status" value="1"/>
</dbReference>
<dbReference type="PATRIC" id="fig|1210908.3.peg.2001"/>
<keyword evidence="2 6" id="KW-0812">Transmembrane</keyword>
<name>J2ZGV6_9EURY</name>
<comment type="caution">
    <text evidence="7">The sequence shown here is derived from an EMBL/GenBank/DDBJ whole genome shotgun (WGS) entry which is preliminary data.</text>
</comment>
<dbReference type="InterPro" id="IPR001733">
    <property type="entry name" value="Peptidase_S26B"/>
</dbReference>
<evidence type="ECO:0000256" key="1">
    <source>
        <dbReference type="ARBA" id="ARBA00004370"/>
    </source>
</evidence>
<dbReference type="GO" id="GO:0004252">
    <property type="term" value="F:serine-type endopeptidase activity"/>
    <property type="evidence" value="ECO:0007669"/>
    <property type="project" value="InterPro"/>
</dbReference>
<protein>
    <recommendedName>
        <fullName evidence="9">Signal peptidase I</fullName>
    </recommendedName>
</protein>
<dbReference type="InterPro" id="IPR019533">
    <property type="entry name" value="Peptidase_S26"/>
</dbReference>
<keyword evidence="3 6" id="KW-1133">Transmembrane helix</keyword>
<organism evidence="7 8">
    <name type="scientific">Halogranum salarium B-1</name>
    <dbReference type="NCBI Taxonomy" id="1210908"/>
    <lineage>
        <taxon>Archaea</taxon>
        <taxon>Methanobacteriati</taxon>
        <taxon>Methanobacteriota</taxon>
        <taxon>Stenosarchaea group</taxon>
        <taxon>Halobacteria</taxon>
        <taxon>Halobacteriales</taxon>
        <taxon>Haloferacaceae</taxon>
    </lineage>
</organism>
<evidence type="ECO:0000256" key="6">
    <source>
        <dbReference type="SAM" id="Phobius"/>
    </source>
</evidence>
<evidence type="ECO:0000256" key="5">
    <source>
        <dbReference type="SAM" id="MobiDB-lite"/>
    </source>
</evidence>
<evidence type="ECO:0000256" key="3">
    <source>
        <dbReference type="ARBA" id="ARBA00022989"/>
    </source>
</evidence>
<dbReference type="CDD" id="cd06530">
    <property type="entry name" value="S26_SPase_I"/>
    <property type="match status" value="1"/>
</dbReference>
<evidence type="ECO:0008006" key="9">
    <source>
        <dbReference type="Google" id="ProtNLM"/>
    </source>
</evidence>
<feature type="region of interest" description="Disordered" evidence="5">
    <location>
        <begin position="1"/>
        <end position="40"/>
    </location>
</feature>